<dbReference type="GO" id="GO:0047617">
    <property type="term" value="F:fatty acyl-CoA hydrolase activity"/>
    <property type="evidence" value="ECO:0007669"/>
    <property type="project" value="InterPro"/>
</dbReference>
<dbReference type="AlphaFoldDB" id="A0A4R3VEG5"/>
<dbReference type="Proteomes" id="UP000294692">
    <property type="component" value="Unassembled WGS sequence"/>
</dbReference>
<keyword evidence="2" id="KW-0378">Hydrolase</keyword>
<dbReference type="PANTHER" id="PTHR21660">
    <property type="entry name" value="THIOESTERASE SUPERFAMILY MEMBER-RELATED"/>
    <property type="match status" value="1"/>
</dbReference>
<gene>
    <name evidence="4" type="ORF">EV686_10135</name>
</gene>
<accession>A0A4R3VEG5</accession>
<dbReference type="InterPro" id="IPR006683">
    <property type="entry name" value="Thioestr_dom"/>
</dbReference>
<dbReference type="InterPro" id="IPR003736">
    <property type="entry name" value="PAAI_dom"/>
</dbReference>
<evidence type="ECO:0000256" key="1">
    <source>
        <dbReference type="ARBA" id="ARBA00008324"/>
    </source>
</evidence>
<dbReference type="EMBL" id="SMBX01000001">
    <property type="protein sequence ID" value="TCV02581.1"/>
    <property type="molecule type" value="Genomic_DNA"/>
</dbReference>
<dbReference type="InterPro" id="IPR029069">
    <property type="entry name" value="HotDog_dom_sf"/>
</dbReference>
<dbReference type="OrthoDB" id="9813158at2"/>
<keyword evidence="5" id="KW-1185">Reference proteome</keyword>
<reference evidence="4 5" key="1">
    <citation type="submission" date="2019-03" db="EMBL/GenBank/DDBJ databases">
        <title>Genomic Encyclopedia of Type Strains, Phase IV (KMG-IV): sequencing the most valuable type-strain genomes for metagenomic binning, comparative biology and taxonomic classification.</title>
        <authorList>
            <person name="Goeker M."/>
        </authorList>
    </citation>
    <scope>NUCLEOTIDE SEQUENCE [LARGE SCALE GENOMIC DNA]</scope>
    <source>
        <strain evidence="4 5">DSM 100048</strain>
    </source>
</reference>
<comment type="caution">
    <text evidence="4">The sequence shown here is derived from an EMBL/GenBank/DDBJ whole genome shotgun (WGS) entry which is preliminary data.</text>
</comment>
<dbReference type="SUPFAM" id="SSF54637">
    <property type="entry name" value="Thioesterase/thiol ester dehydrase-isomerase"/>
    <property type="match status" value="1"/>
</dbReference>
<name>A0A4R3VEG5_9BURK</name>
<dbReference type="PANTHER" id="PTHR21660:SF1">
    <property type="entry name" value="ACYL-COENZYME A THIOESTERASE 13"/>
    <property type="match status" value="1"/>
</dbReference>
<evidence type="ECO:0000259" key="3">
    <source>
        <dbReference type="Pfam" id="PF03061"/>
    </source>
</evidence>
<evidence type="ECO:0000313" key="5">
    <source>
        <dbReference type="Proteomes" id="UP000294692"/>
    </source>
</evidence>
<dbReference type="CDD" id="cd03443">
    <property type="entry name" value="PaaI_thioesterase"/>
    <property type="match status" value="1"/>
</dbReference>
<dbReference type="Gene3D" id="3.10.129.10">
    <property type="entry name" value="Hotdog Thioesterase"/>
    <property type="match status" value="1"/>
</dbReference>
<dbReference type="InterPro" id="IPR039298">
    <property type="entry name" value="ACOT13"/>
</dbReference>
<proteinExistence type="inferred from homology"/>
<feature type="domain" description="Thioesterase" evidence="3">
    <location>
        <begin position="61"/>
        <end position="126"/>
    </location>
</feature>
<comment type="similarity">
    <text evidence="1">Belongs to the thioesterase PaaI family.</text>
</comment>
<protein>
    <submittedName>
        <fullName evidence="4">Uncharacterized protein (TIGR00369 family)</fullName>
    </submittedName>
</protein>
<evidence type="ECO:0000313" key="4">
    <source>
        <dbReference type="EMBL" id="TCV02581.1"/>
    </source>
</evidence>
<dbReference type="RefSeq" id="WP_132472261.1">
    <property type="nucleotide sequence ID" value="NZ_JBHRVM010000001.1"/>
</dbReference>
<sequence>MRAPSDGVPDAMARLAHELAHPPFHAFLGPVPVAADAQAGVVEIRVPYRPEFRRASDSDDIHGGVVAAVIDLAAHAAVAVQTGRMAPTVDLRIDYLRPVPGAELYVTARTLKVGRSIARVDVEVRGASRACLAVGRGTFSTQQVSHSQEVAG</sequence>
<dbReference type="NCBIfam" id="TIGR00369">
    <property type="entry name" value="unchar_dom_1"/>
    <property type="match status" value="1"/>
</dbReference>
<evidence type="ECO:0000256" key="2">
    <source>
        <dbReference type="ARBA" id="ARBA00022801"/>
    </source>
</evidence>
<organism evidence="4 5">
    <name type="scientific">Paracandidimonas soli</name>
    <dbReference type="NCBI Taxonomy" id="1917182"/>
    <lineage>
        <taxon>Bacteria</taxon>
        <taxon>Pseudomonadati</taxon>
        <taxon>Pseudomonadota</taxon>
        <taxon>Betaproteobacteria</taxon>
        <taxon>Burkholderiales</taxon>
        <taxon>Alcaligenaceae</taxon>
        <taxon>Paracandidimonas</taxon>
    </lineage>
</organism>
<dbReference type="Pfam" id="PF03061">
    <property type="entry name" value="4HBT"/>
    <property type="match status" value="1"/>
</dbReference>